<sequence>MGSSSRNSRALSFRHAAFHVVLMLLLYLVALAQHPFDKVLNRSIIIPLASGYTVFCSLTSSLFIAYTGDIVPTLYTVSLQYMAIVLEFVGFIFNIISTVIIFNTYGPLYYAANSSGKHPGPKCMVDIRAQVEITCPIIILLEIIALLVLIGYVKETEISLNKTNLSKMSQVLADSGLDEHRQYSV</sequence>
<keyword evidence="1" id="KW-0812">Transmembrane</keyword>
<dbReference type="Proteomes" id="UP001360560">
    <property type="component" value="Unassembled WGS sequence"/>
</dbReference>
<evidence type="ECO:0000256" key="1">
    <source>
        <dbReference type="SAM" id="Phobius"/>
    </source>
</evidence>
<keyword evidence="1" id="KW-0472">Membrane</keyword>
<proteinExistence type="predicted"/>
<evidence type="ECO:0000313" key="2">
    <source>
        <dbReference type="EMBL" id="GMM34475.1"/>
    </source>
</evidence>
<name>A0AAV5QJC9_9ASCO</name>
<reference evidence="2 3" key="1">
    <citation type="journal article" date="2023" name="Elife">
        <title>Identification of key yeast species and microbe-microbe interactions impacting larval growth of Drosophila in the wild.</title>
        <authorList>
            <person name="Mure A."/>
            <person name="Sugiura Y."/>
            <person name="Maeda R."/>
            <person name="Honda K."/>
            <person name="Sakurai N."/>
            <person name="Takahashi Y."/>
            <person name="Watada M."/>
            <person name="Katoh T."/>
            <person name="Gotoh A."/>
            <person name="Gotoh Y."/>
            <person name="Taniguchi I."/>
            <person name="Nakamura K."/>
            <person name="Hayashi T."/>
            <person name="Katayama T."/>
            <person name="Uemura T."/>
            <person name="Hattori Y."/>
        </authorList>
    </citation>
    <scope>NUCLEOTIDE SEQUENCE [LARGE SCALE GENOMIC DNA]</scope>
    <source>
        <strain evidence="2 3">SC-9</strain>
    </source>
</reference>
<feature type="transmembrane region" description="Helical" evidence="1">
    <location>
        <begin position="44"/>
        <end position="68"/>
    </location>
</feature>
<keyword evidence="3" id="KW-1185">Reference proteome</keyword>
<accession>A0AAV5QJC9</accession>
<gene>
    <name evidence="2" type="ORF">DASC09_018000</name>
</gene>
<feature type="transmembrane region" description="Helical" evidence="1">
    <location>
        <begin position="12"/>
        <end position="32"/>
    </location>
</feature>
<evidence type="ECO:0008006" key="4">
    <source>
        <dbReference type="Google" id="ProtNLM"/>
    </source>
</evidence>
<dbReference type="RefSeq" id="XP_064851475.1">
    <property type="nucleotide sequence ID" value="XM_064995403.1"/>
</dbReference>
<organism evidence="2 3">
    <name type="scientific">Saccharomycopsis crataegensis</name>
    <dbReference type="NCBI Taxonomy" id="43959"/>
    <lineage>
        <taxon>Eukaryota</taxon>
        <taxon>Fungi</taxon>
        <taxon>Dikarya</taxon>
        <taxon>Ascomycota</taxon>
        <taxon>Saccharomycotina</taxon>
        <taxon>Saccharomycetes</taxon>
        <taxon>Saccharomycopsidaceae</taxon>
        <taxon>Saccharomycopsis</taxon>
    </lineage>
</organism>
<evidence type="ECO:0000313" key="3">
    <source>
        <dbReference type="Proteomes" id="UP001360560"/>
    </source>
</evidence>
<keyword evidence="1" id="KW-1133">Transmembrane helix</keyword>
<protein>
    <recommendedName>
        <fullName evidence="4">MARVEL domain-containing protein</fullName>
    </recommendedName>
</protein>
<dbReference type="EMBL" id="BTFZ01000002">
    <property type="protein sequence ID" value="GMM34475.1"/>
    <property type="molecule type" value="Genomic_DNA"/>
</dbReference>
<dbReference type="GeneID" id="90072454"/>
<feature type="transmembrane region" description="Helical" evidence="1">
    <location>
        <begin position="133"/>
        <end position="153"/>
    </location>
</feature>
<feature type="transmembrane region" description="Helical" evidence="1">
    <location>
        <begin position="88"/>
        <end position="112"/>
    </location>
</feature>
<comment type="caution">
    <text evidence="2">The sequence shown here is derived from an EMBL/GenBank/DDBJ whole genome shotgun (WGS) entry which is preliminary data.</text>
</comment>
<dbReference type="AlphaFoldDB" id="A0AAV5QJC9"/>